<protein>
    <recommendedName>
        <fullName evidence="4">Zinc ribbon domain-containing protein</fullName>
    </recommendedName>
</protein>
<organism evidence="2 3">
    <name type="scientific">Gemmata palustris</name>
    <dbReference type="NCBI Taxonomy" id="2822762"/>
    <lineage>
        <taxon>Bacteria</taxon>
        <taxon>Pseudomonadati</taxon>
        <taxon>Planctomycetota</taxon>
        <taxon>Planctomycetia</taxon>
        <taxon>Gemmatales</taxon>
        <taxon>Gemmataceae</taxon>
        <taxon>Gemmata</taxon>
    </lineage>
</organism>
<dbReference type="EMBL" id="JAGKQQ010000001">
    <property type="protein sequence ID" value="MBP3958926.1"/>
    <property type="molecule type" value="Genomic_DNA"/>
</dbReference>
<feature type="transmembrane region" description="Helical" evidence="1">
    <location>
        <begin position="55"/>
        <end position="81"/>
    </location>
</feature>
<evidence type="ECO:0008006" key="4">
    <source>
        <dbReference type="Google" id="ProtNLM"/>
    </source>
</evidence>
<evidence type="ECO:0000313" key="3">
    <source>
        <dbReference type="Proteomes" id="UP000676565"/>
    </source>
</evidence>
<name>A0ABS5BYY2_9BACT</name>
<evidence type="ECO:0000313" key="2">
    <source>
        <dbReference type="EMBL" id="MBP3958926.1"/>
    </source>
</evidence>
<evidence type="ECO:0000256" key="1">
    <source>
        <dbReference type="SAM" id="Phobius"/>
    </source>
</evidence>
<dbReference type="RefSeq" id="WP_210659344.1">
    <property type="nucleotide sequence ID" value="NZ_JAGKQQ010000001.1"/>
</dbReference>
<keyword evidence="1" id="KW-1133">Transmembrane helix</keyword>
<reference evidence="2 3" key="1">
    <citation type="submission" date="2021-04" db="EMBL/GenBank/DDBJ databases">
        <authorList>
            <person name="Ivanova A."/>
        </authorList>
    </citation>
    <scope>NUCLEOTIDE SEQUENCE [LARGE SCALE GENOMIC DNA]</scope>
    <source>
        <strain evidence="2 3">G18</strain>
    </source>
</reference>
<gene>
    <name evidence="2" type="ORF">J8F10_27090</name>
</gene>
<comment type="caution">
    <text evidence="2">The sequence shown here is derived from an EMBL/GenBank/DDBJ whole genome shotgun (WGS) entry which is preliminary data.</text>
</comment>
<keyword evidence="1" id="KW-0472">Membrane</keyword>
<accession>A0ABS5BYY2</accession>
<keyword evidence="1" id="KW-0812">Transmembrane</keyword>
<dbReference type="Proteomes" id="UP000676565">
    <property type="component" value="Unassembled WGS sequence"/>
</dbReference>
<proteinExistence type="predicted"/>
<sequence length="109" mass="10907">MRPCRQCRAPIENHVGACPQCGTAQDDGPKVNSGSPPPASHRGFVRQLLNALADITGLVPALAPAIFALPLVAGGLIGYLVAESNGAVIGATAALALLIGIAIWAESGG</sequence>
<keyword evidence="3" id="KW-1185">Reference proteome</keyword>
<feature type="transmembrane region" description="Helical" evidence="1">
    <location>
        <begin position="87"/>
        <end position="105"/>
    </location>
</feature>